<evidence type="ECO:0000313" key="3">
    <source>
        <dbReference type="EMBL" id="QLI05520.1"/>
    </source>
</evidence>
<keyword evidence="1 2" id="KW-0732">Signal</keyword>
<dbReference type="EMBL" id="CP049075">
    <property type="protein sequence ID" value="QLI05520.1"/>
    <property type="molecule type" value="Genomic_DNA"/>
</dbReference>
<dbReference type="Gene3D" id="2.40.50.200">
    <property type="entry name" value="Bacterial OB-fold"/>
    <property type="match status" value="1"/>
</dbReference>
<evidence type="ECO:0000256" key="2">
    <source>
        <dbReference type="SAM" id="SignalP"/>
    </source>
</evidence>
<dbReference type="PANTHER" id="PTHR36571:SF1">
    <property type="entry name" value="PROTEIN YGIW"/>
    <property type="match status" value="1"/>
</dbReference>
<evidence type="ECO:0000256" key="1">
    <source>
        <dbReference type="ARBA" id="ARBA00022729"/>
    </source>
</evidence>
<dbReference type="RefSeq" id="WP_179974727.1">
    <property type="nucleotide sequence ID" value="NZ_CP049075.1"/>
</dbReference>
<dbReference type="KEGG" id="cinf:CINF_1015"/>
<feature type="chain" id="PRO_5028975259" evidence="2">
    <location>
        <begin position="21"/>
        <end position="135"/>
    </location>
</feature>
<dbReference type="SUPFAM" id="SSF101756">
    <property type="entry name" value="Hypothetical protein YgiW"/>
    <property type="match status" value="1"/>
</dbReference>
<sequence length="135" mass="14249">MKKVLISSVLALALAGSLNAAGGFNAGTNANANANVNANMGGFTGPGAVAVNTVQGALNAYDDTIVTLTGKITRQVAHEKYEFSDNTGTIIIEIDDDEWYGVQAGPNDTVQIRGEVDSDTFRRNEIDVKFITIVK</sequence>
<gene>
    <name evidence="3" type="ORF">CINF_1015</name>
</gene>
<dbReference type="NCBIfam" id="NF033674">
    <property type="entry name" value="stress_OB_fold"/>
    <property type="match status" value="1"/>
</dbReference>
<dbReference type="InterPro" id="IPR005220">
    <property type="entry name" value="CarO-like"/>
</dbReference>
<dbReference type="InterPro" id="IPR036700">
    <property type="entry name" value="BOBF_sf"/>
</dbReference>
<dbReference type="Pfam" id="PF04076">
    <property type="entry name" value="BOF"/>
    <property type="match status" value="1"/>
</dbReference>
<dbReference type="PANTHER" id="PTHR36571">
    <property type="entry name" value="PROTEIN YGIW"/>
    <property type="match status" value="1"/>
</dbReference>
<name>A0A7H9CHD7_9BACT</name>
<protein>
    <submittedName>
        <fullName evidence="3">Bacterial OB fold (BOF) protein</fullName>
    </submittedName>
</protein>
<feature type="signal peptide" evidence="2">
    <location>
        <begin position="1"/>
        <end position="20"/>
    </location>
</feature>
<proteinExistence type="predicted"/>
<organism evidence="3 4">
    <name type="scientific">Candidatus Campylobacter infans</name>
    <dbReference type="NCBI Taxonomy" id="2561898"/>
    <lineage>
        <taxon>Bacteria</taxon>
        <taxon>Pseudomonadati</taxon>
        <taxon>Campylobacterota</taxon>
        <taxon>Epsilonproteobacteria</taxon>
        <taxon>Campylobacterales</taxon>
        <taxon>Campylobacteraceae</taxon>
        <taxon>Campylobacter</taxon>
    </lineage>
</organism>
<reference evidence="3 4" key="1">
    <citation type="submission" date="2020-02" db="EMBL/GenBank/DDBJ databases">
        <title>Complete genome sequence of the novel Campylobacter species Candidatus Campylobacter infans.</title>
        <authorList>
            <person name="Duim B."/>
            <person name="Zomer A."/>
            <person name="van der Graaf L."/>
            <person name="Wagenaar J."/>
        </authorList>
    </citation>
    <scope>NUCLEOTIDE SEQUENCE [LARGE SCALE GENOMIC DNA]</scope>
    <source>
        <strain evidence="3 4">19S00001</strain>
    </source>
</reference>
<keyword evidence="4" id="KW-1185">Reference proteome</keyword>
<dbReference type="AlphaFoldDB" id="A0A7H9CHD7"/>
<accession>A0A7H9CHD7</accession>
<evidence type="ECO:0000313" key="4">
    <source>
        <dbReference type="Proteomes" id="UP000509414"/>
    </source>
</evidence>
<dbReference type="Proteomes" id="UP000509414">
    <property type="component" value="Chromosome"/>
</dbReference>